<reference evidence="20 21" key="1">
    <citation type="submission" date="2020-04" db="EMBL/GenBank/DDBJ databases">
        <authorList>
            <person name="Yoon J."/>
        </authorList>
    </citation>
    <scope>NUCLEOTIDE SEQUENCE [LARGE SCALE GENOMIC DNA]</scope>
    <source>
        <strain evidence="20 21">DJ-13</strain>
    </source>
</reference>
<proteinExistence type="inferred from homology"/>
<feature type="domain" description="AAA" evidence="18">
    <location>
        <begin position="573"/>
        <end position="689"/>
    </location>
</feature>
<dbReference type="SUPFAM" id="SSF52540">
    <property type="entry name" value="P-loop containing nucleoside triphosphate hydrolases"/>
    <property type="match status" value="1"/>
</dbReference>
<dbReference type="EMBL" id="JAAWWL010000002">
    <property type="protein sequence ID" value="NKI32040.1"/>
    <property type="molecule type" value="Genomic_DNA"/>
</dbReference>
<organism evidence="20 21">
    <name type="scientific">Croceivirga thetidis</name>
    <dbReference type="NCBI Taxonomy" id="2721623"/>
    <lineage>
        <taxon>Bacteria</taxon>
        <taxon>Pseudomonadati</taxon>
        <taxon>Bacteroidota</taxon>
        <taxon>Flavobacteriia</taxon>
        <taxon>Flavobacteriales</taxon>
        <taxon>Flavobacteriaceae</taxon>
        <taxon>Croceivirga</taxon>
    </lineage>
</organism>
<evidence type="ECO:0000256" key="4">
    <source>
        <dbReference type="ARBA" id="ARBA00011903"/>
    </source>
</evidence>
<evidence type="ECO:0000259" key="18">
    <source>
        <dbReference type="Pfam" id="PF13614"/>
    </source>
</evidence>
<keyword evidence="21" id="KW-1185">Reference proteome</keyword>
<keyword evidence="5" id="KW-1003">Cell membrane</keyword>
<dbReference type="CDD" id="cd05387">
    <property type="entry name" value="BY-kinase"/>
    <property type="match status" value="1"/>
</dbReference>
<evidence type="ECO:0000256" key="13">
    <source>
        <dbReference type="ARBA" id="ARBA00023136"/>
    </source>
</evidence>
<dbReference type="PANTHER" id="PTHR32309">
    <property type="entry name" value="TYROSINE-PROTEIN KINASE"/>
    <property type="match status" value="1"/>
</dbReference>
<keyword evidence="14" id="KW-0829">Tyrosine-protein kinase</keyword>
<accession>A0ABX1GT17</accession>
<dbReference type="Pfam" id="PF13614">
    <property type="entry name" value="AAA_31"/>
    <property type="match status" value="1"/>
</dbReference>
<evidence type="ECO:0000256" key="7">
    <source>
        <dbReference type="ARBA" id="ARBA00022679"/>
    </source>
</evidence>
<dbReference type="RefSeq" id="WP_168552265.1">
    <property type="nucleotide sequence ID" value="NZ_JAAWWL010000002.1"/>
</dbReference>
<evidence type="ECO:0000313" key="20">
    <source>
        <dbReference type="EMBL" id="NKI32040.1"/>
    </source>
</evidence>
<comment type="catalytic activity">
    <reaction evidence="15">
        <text>L-tyrosyl-[protein] + ATP = O-phospho-L-tyrosyl-[protein] + ADP + H(+)</text>
        <dbReference type="Rhea" id="RHEA:10596"/>
        <dbReference type="Rhea" id="RHEA-COMP:10136"/>
        <dbReference type="Rhea" id="RHEA-COMP:20101"/>
        <dbReference type="ChEBI" id="CHEBI:15378"/>
        <dbReference type="ChEBI" id="CHEBI:30616"/>
        <dbReference type="ChEBI" id="CHEBI:46858"/>
        <dbReference type="ChEBI" id="CHEBI:61978"/>
        <dbReference type="ChEBI" id="CHEBI:456216"/>
        <dbReference type="EC" id="2.7.10.2"/>
    </reaction>
</comment>
<comment type="subcellular location">
    <subcellularLocation>
        <location evidence="1">Cell inner membrane</location>
        <topology evidence="1">Multi-pass membrane protein</topology>
    </subcellularLocation>
</comment>
<feature type="transmembrane region" description="Helical" evidence="16">
    <location>
        <begin position="20"/>
        <end position="41"/>
    </location>
</feature>
<evidence type="ECO:0000256" key="10">
    <source>
        <dbReference type="ARBA" id="ARBA00022777"/>
    </source>
</evidence>
<sequence>MSNSKSSELAELKDFMSTVWSYWPLFVIVLSTSILFSAIYIRSQLPQYKITSSILINDMKKGAANARMSDVINPFQNKQLVDNEIEILRSRDILSKVVDDMNLSVGIMVDTSPKDKPVFAESFSIEYKEIDPLVWEDIDEPNKYYFQIENGQVLLEGKRYDLNTWIPVKETEVKFVPKKEDLRIGENFYFELYDREAVVEDLIDGLEVESTSKLSTVAKLELEHSVPAMGEAIMDRVIKFYYQRASDNKMKIAETTMNYIQQRMDSVSSLIANLNKEIEELRNTEGLIDLSEQGKLYLSDVGAFDRQRSGLQTQLAVLNQVEGYIDNGSGSVPSSVGVNDPNLNMLLEKLYNSQIEYERLKKTTGANNPLLKSVKRDIDKLKPSIIENVQSQRKNLTAALGNVNYNIGKFSGSLKELPAKERQLVEMTRRKEVETNLFTYLQNQREEITLSSVPDFYEANIVEHPNHSSIPTSPKKSIIFLIALILGFGACMVYVIKKEFLNNKILYRRDIEKYTKLPVMAEIPFIKIAKTSRIRSKDRLLLDNTFRGLGIQLGLYKNEAKCRTLMVTSSIPGEGKSFVSENLARTLSKLGKKVVLIDSDFLKPRISRNHRLENDLGLLDFFKGIEELNQVIYLVYGNDNLKIVSAGKYFKNYASVLDAQKFEYFLEHLKKDNDFVIIDSAPLNIITDFGFFAPYVERTLLVVRHNYTPEAVLENMERTEIHKKLVNPSIIFNYVKNSSVLQKGANYGYQYFGKNKYGVNA</sequence>
<keyword evidence="11" id="KW-0067">ATP-binding</keyword>
<dbReference type="Gene3D" id="3.40.50.300">
    <property type="entry name" value="P-loop containing nucleotide triphosphate hydrolases"/>
    <property type="match status" value="1"/>
</dbReference>
<evidence type="ECO:0000256" key="5">
    <source>
        <dbReference type="ARBA" id="ARBA00022475"/>
    </source>
</evidence>
<evidence type="ECO:0000256" key="2">
    <source>
        <dbReference type="ARBA" id="ARBA00007316"/>
    </source>
</evidence>
<keyword evidence="12 16" id="KW-1133">Transmembrane helix</keyword>
<dbReference type="PANTHER" id="PTHR32309:SF13">
    <property type="entry name" value="FERRIC ENTEROBACTIN TRANSPORT PROTEIN FEPE"/>
    <property type="match status" value="1"/>
</dbReference>
<gene>
    <name evidence="20" type="ORF">HCU67_08815</name>
</gene>
<comment type="similarity">
    <text evidence="2">Belongs to the CpsD/CapB family.</text>
</comment>
<evidence type="ECO:0000259" key="17">
    <source>
        <dbReference type="Pfam" id="PF02706"/>
    </source>
</evidence>
<name>A0ABX1GT17_9FLAO</name>
<dbReference type="Pfam" id="PF02706">
    <property type="entry name" value="Wzz"/>
    <property type="match status" value="1"/>
</dbReference>
<dbReference type="Proteomes" id="UP000718451">
    <property type="component" value="Unassembled WGS sequence"/>
</dbReference>
<keyword evidence="8 16" id="KW-0812">Transmembrane</keyword>
<feature type="domain" description="Tyrosine-protein kinase G-rich" evidence="19">
    <location>
        <begin position="421"/>
        <end position="499"/>
    </location>
</feature>
<comment type="similarity">
    <text evidence="3">Belongs to the etk/wzc family.</text>
</comment>
<evidence type="ECO:0000256" key="11">
    <source>
        <dbReference type="ARBA" id="ARBA00022840"/>
    </source>
</evidence>
<dbReference type="EC" id="2.7.10.2" evidence="4"/>
<keyword evidence="6" id="KW-0997">Cell inner membrane</keyword>
<dbReference type="InterPro" id="IPR050445">
    <property type="entry name" value="Bact_polysacc_biosynth/exp"/>
</dbReference>
<evidence type="ECO:0000259" key="19">
    <source>
        <dbReference type="Pfam" id="PF13807"/>
    </source>
</evidence>
<evidence type="ECO:0000256" key="9">
    <source>
        <dbReference type="ARBA" id="ARBA00022741"/>
    </source>
</evidence>
<keyword evidence="13 16" id="KW-0472">Membrane</keyword>
<keyword evidence="9" id="KW-0547">Nucleotide-binding</keyword>
<evidence type="ECO:0000256" key="8">
    <source>
        <dbReference type="ARBA" id="ARBA00022692"/>
    </source>
</evidence>
<dbReference type="Pfam" id="PF13807">
    <property type="entry name" value="GNVR"/>
    <property type="match status" value="1"/>
</dbReference>
<evidence type="ECO:0000256" key="3">
    <source>
        <dbReference type="ARBA" id="ARBA00008883"/>
    </source>
</evidence>
<keyword evidence="7" id="KW-0808">Transferase</keyword>
<evidence type="ECO:0000256" key="14">
    <source>
        <dbReference type="ARBA" id="ARBA00023137"/>
    </source>
</evidence>
<dbReference type="InterPro" id="IPR005702">
    <property type="entry name" value="Wzc-like_C"/>
</dbReference>
<evidence type="ECO:0000256" key="6">
    <source>
        <dbReference type="ARBA" id="ARBA00022519"/>
    </source>
</evidence>
<evidence type="ECO:0000256" key="1">
    <source>
        <dbReference type="ARBA" id="ARBA00004429"/>
    </source>
</evidence>
<dbReference type="InterPro" id="IPR027417">
    <property type="entry name" value="P-loop_NTPase"/>
</dbReference>
<keyword evidence="10" id="KW-0418">Kinase</keyword>
<dbReference type="InterPro" id="IPR025669">
    <property type="entry name" value="AAA_dom"/>
</dbReference>
<evidence type="ECO:0000256" key="15">
    <source>
        <dbReference type="ARBA" id="ARBA00051245"/>
    </source>
</evidence>
<evidence type="ECO:0000256" key="12">
    <source>
        <dbReference type="ARBA" id="ARBA00022989"/>
    </source>
</evidence>
<evidence type="ECO:0000313" key="21">
    <source>
        <dbReference type="Proteomes" id="UP000718451"/>
    </source>
</evidence>
<feature type="domain" description="Polysaccharide chain length determinant N-terminal" evidence="17">
    <location>
        <begin position="11"/>
        <end position="100"/>
    </location>
</feature>
<feature type="transmembrane region" description="Helical" evidence="16">
    <location>
        <begin position="478"/>
        <end position="496"/>
    </location>
</feature>
<comment type="caution">
    <text evidence="20">The sequence shown here is derived from an EMBL/GenBank/DDBJ whole genome shotgun (WGS) entry which is preliminary data.</text>
</comment>
<dbReference type="InterPro" id="IPR032807">
    <property type="entry name" value="GNVR"/>
</dbReference>
<evidence type="ECO:0000256" key="16">
    <source>
        <dbReference type="SAM" id="Phobius"/>
    </source>
</evidence>
<protein>
    <recommendedName>
        <fullName evidence="4">non-specific protein-tyrosine kinase</fullName>
        <ecNumber evidence="4">2.7.10.2</ecNumber>
    </recommendedName>
</protein>
<dbReference type="InterPro" id="IPR003856">
    <property type="entry name" value="LPS_length_determ_N"/>
</dbReference>